<dbReference type="GO" id="GO:0044877">
    <property type="term" value="F:protein-containing complex binding"/>
    <property type="evidence" value="ECO:0007669"/>
    <property type="project" value="TreeGrafter"/>
</dbReference>
<dbReference type="OrthoDB" id="9774199at2"/>
<keyword evidence="4" id="KW-1185">Reference proteome</keyword>
<dbReference type="PANTHER" id="PTHR12126">
    <property type="entry name" value="NADH-UBIQUINONE OXIDOREDUCTASE 39 KDA SUBUNIT-RELATED"/>
    <property type="match status" value="1"/>
</dbReference>
<proteinExistence type="predicted"/>
<evidence type="ECO:0000259" key="2">
    <source>
        <dbReference type="Pfam" id="PF13460"/>
    </source>
</evidence>
<evidence type="ECO:0000313" key="4">
    <source>
        <dbReference type="Proteomes" id="UP000285120"/>
    </source>
</evidence>
<evidence type="ECO:0000256" key="1">
    <source>
        <dbReference type="SAM" id="MobiDB-lite"/>
    </source>
</evidence>
<feature type="region of interest" description="Disordered" evidence="1">
    <location>
        <begin position="308"/>
        <end position="339"/>
    </location>
</feature>
<comment type="caution">
    <text evidence="3">The sequence shown here is derived from an EMBL/GenBank/DDBJ whole genome shotgun (WGS) entry which is preliminary data.</text>
</comment>
<evidence type="ECO:0000313" key="3">
    <source>
        <dbReference type="EMBL" id="RKD71188.1"/>
    </source>
</evidence>
<dbReference type="InterPro" id="IPR016040">
    <property type="entry name" value="NAD(P)-bd_dom"/>
</dbReference>
<organism evidence="3 4">
    <name type="scientific">Sinobaca qinghaiensis</name>
    <dbReference type="NCBI Taxonomy" id="342944"/>
    <lineage>
        <taxon>Bacteria</taxon>
        <taxon>Bacillati</taxon>
        <taxon>Bacillota</taxon>
        <taxon>Bacilli</taxon>
        <taxon>Bacillales</taxon>
        <taxon>Sporolactobacillaceae</taxon>
        <taxon>Sinobaca</taxon>
    </lineage>
</organism>
<dbReference type="EMBL" id="RAPK01000010">
    <property type="protein sequence ID" value="RKD71188.1"/>
    <property type="molecule type" value="Genomic_DNA"/>
</dbReference>
<dbReference type="PANTHER" id="PTHR12126:SF11">
    <property type="entry name" value="NADH DEHYDROGENASE [UBIQUINONE] 1 ALPHA SUBCOMPLEX SUBUNIT 9, MITOCHONDRIAL"/>
    <property type="match status" value="1"/>
</dbReference>
<dbReference type="Gene3D" id="3.40.50.720">
    <property type="entry name" value="NAD(P)-binding Rossmann-like Domain"/>
    <property type="match status" value="1"/>
</dbReference>
<dbReference type="Pfam" id="PF13460">
    <property type="entry name" value="NAD_binding_10"/>
    <property type="match status" value="1"/>
</dbReference>
<protein>
    <submittedName>
        <fullName evidence="3">Uncharacterized protein YbjT (DUF2867 family)</fullName>
    </submittedName>
</protein>
<feature type="compositionally biased region" description="Basic and acidic residues" evidence="1">
    <location>
        <begin position="308"/>
        <end position="319"/>
    </location>
</feature>
<dbReference type="RefSeq" id="WP_120193740.1">
    <property type="nucleotide sequence ID" value="NZ_RAPK01000010.1"/>
</dbReference>
<reference evidence="3 4" key="1">
    <citation type="submission" date="2018-09" db="EMBL/GenBank/DDBJ databases">
        <title>Genomic Encyclopedia of Archaeal and Bacterial Type Strains, Phase II (KMG-II): from individual species to whole genera.</title>
        <authorList>
            <person name="Goeker M."/>
        </authorList>
    </citation>
    <scope>NUCLEOTIDE SEQUENCE [LARGE SCALE GENOMIC DNA]</scope>
    <source>
        <strain evidence="3 4">DSM 17008</strain>
    </source>
</reference>
<dbReference type="SUPFAM" id="SSF51735">
    <property type="entry name" value="NAD(P)-binding Rossmann-fold domains"/>
    <property type="match status" value="1"/>
</dbReference>
<dbReference type="InterPro" id="IPR036291">
    <property type="entry name" value="NAD(P)-bd_dom_sf"/>
</dbReference>
<gene>
    <name evidence="3" type="ORF">ATL39_2583</name>
</gene>
<name>A0A419UZT6_9BACL</name>
<dbReference type="InterPro" id="IPR051207">
    <property type="entry name" value="ComplexI_NDUFA9_subunit"/>
</dbReference>
<feature type="domain" description="NAD(P)-binding" evidence="2">
    <location>
        <begin position="16"/>
        <end position="155"/>
    </location>
</feature>
<dbReference type="AlphaFoldDB" id="A0A419UZT6"/>
<dbReference type="Proteomes" id="UP000285120">
    <property type="component" value="Unassembled WGS sequence"/>
</dbReference>
<sequence length="494" mass="56004">MAETQQTKRPKIALTGASGYIGRNLMNKLTEHADVIALSRNGDKYDNTEHVEWRSCDVFSMADAEKALKGADYAFYLVHSMMPSAKLTQGTFEDMDIILADNFAQAAKKNGVKQIVYLSGLMPEAKQLSRHLKSRLEVEKVLSAYGVPVTTIRAGLIVGPQGSSFPILQRLVKRLPYMILPKWTNTKTQPIALPDVLNALDKSVGNESVFGKAIDVGGPEVLTYKIMMKQTAEVLNKERKFYNVPFFTVKLSRLWVSLTTQTPKEMVYPLIESLVHPMVVSKERVVEGISNGTITFKEAALNSIREEEQKMKEQEEKNKQQGSNPPKPQKPEVEANVRSVQRVPMPDGKTAQWVAQHYVEWLPGLFNPFLRAKCDDPSSCELYPKFGKTPLLILSLSEERSTKDRALYYITGGAFAKTKDGNRGRLEFRHIPGTNECIVAIHDYMPSLPWFVYQYTQARMHIWVMFSYKKHLERYIKRENKKEETTVSSSEARA</sequence>
<accession>A0A419UZT6</accession>